<organism evidence="2 3">
    <name type="scientific">Ceratitis capitata</name>
    <name type="common">Mediterranean fruit fly</name>
    <name type="synonym">Tephritis capitata</name>
    <dbReference type="NCBI Taxonomy" id="7213"/>
    <lineage>
        <taxon>Eukaryota</taxon>
        <taxon>Metazoa</taxon>
        <taxon>Ecdysozoa</taxon>
        <taxon>Arthropoda</taxon>
        <taxon>Hexapoda</taxon>
        <taxon>Insecta</taxon>
        <taxon>Pterygota</taxon>
        <taxon>Neoptera</taxon>
        <taxon>Endopterygota</taxon>
        <taxon>Diptera</taxon>
        <taxon>Brachycera</taxon>
        <taxon>Muscomorpha</taxon>
        <taxon>Tephritoidea</taxon>
        <taxon>Tephritidae</taxon>
        <taxon>Ceratitis</taxon>
        <taxon>Ceratitis</taxon>
    </lineage>
</organism>
<dbReference type="GO" id="GO:0031297">
    <property type="term" value="P:replication fork processing"/>
    <property type="evidence" value="ECO:0007669"/>
    <property type="project" value="TreeGrafter"/>
</dbReference>
<dbReference type="Gene3D" id="3.30.420.10">
    <property type="entry name" value="Ribonuclease H-like superfamily/Ribonuclease H"/>
    <property type="match status" value="1"/>
</dbReference>
<dbReference type="Gene3D" id="1.10.10.1450">
    <property type="match status" value="1"/>
</dbReference>
<dbReference type="PANTHER" id="PTHR46060:SF2">
    <property type="entry name" value="HISTONE-LYSINE N-METHYLTRANSFERASE SETMAR"/>
    <property type="match status" value="1"/>
</dbReference>
<dbReference type="GO" id="GO:0000793">
    <property type="term" value="C:condensed chromosome"/>
    <property type="evidence" value="ECO:0007669"/>
    <property type="project" value="TreeGrafter"/>
</dbReference>
<dbReference type="GO" id="GO:0000014">
    <property type="term" value="F:single-stranded DNA endodeoxyribonuclease activity"/>
    <property type="evidence" value="ECO:0007669"/>
    <property type="project" value="TreeGrafter"/>
</dbReference>
<sequence length="347" mass="40449">MSNMDTSKEKRRSILQFFFDKGKNASQAAEIVNSVYGPDTVTVNHAQFWFRRFRSGNYDVKDAPRCGRPIVENVDKIMKIVESDRHASTNSIAQELKIAQKTVWNHLKKAGYTKKFDVWVPHELTKKDLLDRISICESLLNRNKIDPFLKRMVIADEKWITYSNVKRKWEWSNDSELIQTVSKPGLKAKKVLLCVWWDWQGIIHYELLPYGQILNTDLYCQQLDRLKEAIAQKRPDLVNSSGIVFHLDYTRPHTSIVTRQKLRELGWEVILHPPYSPDLAPSDYHLFLSMANYLGGEEMASREACENRLTQFFANKDKVFYEGGVMMLPLQWQKVIEQDGEYLTQIG</sequence>
<dbReference type="GO" id="GO:0042800">
    <property type="term" value="F:histone H3K4 methyltransferase activity"/>
    <property type="evidence" value="ECO:0007669"/>
    <property type="project" value="TreeGrafter"/>
</dbReference>
<keyword evidence="3" id="KW-1185">Reference proteome</keyword>
<dbReference type="Pfam" id="PF17906">
    <property type="entry name" value="HTH_48"/>
    <property type="match status" value="1"/>
</dbReference>
<dbReference type="GO" id="GO:0046975">
    <property type="term" value="F:histone H3K36 methyltransferase activity"/>
    <property type="evidence" value="ECO:0007669"/>
    <property type="project" value="TreeGrafter"/>
</dbReference>
<dbReference type="GO" id="GO:0035861">
    <property type="term" value="C:site of double-strand break"/>
    <property type="evidence" value="ECO:0007669"/>
    <property type="project" value="TreeGrafter"/>
</dbReference>
<dbReference type="GO" id="GO:0044547">
    <property type="term" value="F:DNA topoisomerase binding"/>
    <property type="evidence" value="ECO:0007669"/>
    <property type="project" value="TreeGrafter"/>
</dbReference>
<reference evidence="2" key="1">
    <citation type="submission" date="2020-11" db="EMBL/GenBank/DDBJ databases">
        <authorList>
            <person name="Whitehead M."/>
        </authorList>
    </citation>
    <scope>NUCLEOTIDE SEQUENCE</scope>
    <source>
        <strain evidence="2">EGII</strain>
    </source>
</reference>
<protein>
    <submittedName>
        <fullName evidence="2">(Mediterranean fruit fly) hypothetical protein</fullName>
    </submittedName>
</protein>
<dbReference type="Pfam" id="PF01359">
    <property type="entry name" value="Transposase_1"/>
    <property type="match status" value="1"/>
</dbReference>
<dbReference type="Proteomes" id="UP000606786">
    <property type="component" value="Unassembled WGS sequence"/>
</dbReference>
<dbReference type="InterPro" id="IPR052709">
    <property type="entry name" value="Transposase-MT_Hybrid"/>
</dbReference>
<dbReference type="PANTHER" id="PTHR46060">
    <property type="entry name" value="MARINER MOS1 TRANSPOSASE-LIKE PROTEIN"/>
    <property type="match status" value="1"/>
</dbReference>
<evidence type="ECO:0000313" key="3">
    <source>
        <dbReference type="Proteomes" id="UP000606786"/>
    </source>
</evidence>
<evidence type="ECO:0000313" key="2">
    <source>
        <dbReference type="EMBL" id="CAD6994021.1"/>
    </source>
</evidence>
<dbReference type="GO" id="GO:0000729">
    <property type="term" value="P:DNA double-strand break processing"/>
    <property type="evidence" value="ECO:0007669"/>
    <property type="project" value="TreeGrafter"/>
</dbReference>
<dbReference type="GO" id="GO:0015074">
    <property type="term" value="P:DNA integration"/>
    <property type="evidence" value="ECO:0007669"/>
    <property type="project" value="TreeGrafter"/>
</dbReference>
<dbReference type="InterPro" id="IPR036397">
    <property type="entry name" value="RNaseH_sf"/>
</dbReference>
<name>A0A811U5J3_CERCA</name>
<accession>A0A811U5J3</accession>
<proteinExistence type="predicted"/>
<dbReference type="InterPro" id="IPR041426">
    <property type="entry name" value="Mos1_HTH"/>
</dbReference>
<comment type="caution">
    <text evidence="2">The sequence shown here is derived from an EMBL/GenBank/DDBJ whole genome shotgun (WGS) entry which is preliminary data.</text>
</comment>
<dbReference type="GO" id="GO:0003690">
    <property type="term" value="F:double-stranded DNA binding"/>
    <property type="evidence" value="ECO:0007669"/>
    <property type="project" value="TreeGrafter"/>
</dbReference>
<evidence type="ECO:0000259" key="1">
    <source>
        <dbReference type="Pfam" id="PF17906"/>
    </source>
</evidence>
<dbReference type="OrthoDB" id="8056906at2759"/>
<dbReference type="GO" id="GO:0005634">
    <property type="term" value="C:nucleus"/>
    <property type="evidence" value="ECO:0007669"/>
    <property type="project" value="TreeGrafter"/>
</dbReference>
<dbReference type="InterPro" id="IPR001888">
    <property type="entry name" value="Transposase_1"/>
</dbReference>
<dbReference type="GO" id="GO:0003697">
    <property type="term" value="F:single-stranded DNA binding"/>
    <property type="evidence" value="ECO:0007669"/>
    <property type="project" value="TreeGrafter"/>
</dbReference>
<gene>
    <name evidence="2" type="ORF">CCAP1982_LOCUS2798</name>
</gene>
<dbReference type="GO" id="GO:0044774">
    <property type="term" value="P:mitotic DNA integrity checkpoint signaling"/>
    <property type="evidence" value="ECO:0007669"/>
    <property type="project" value="TreeGrafter"/>
</dbReference>
<dbReference type="AlphaFoldDB" id="A0A811U5J3"/>
<feature type="domain" description="Mos1 transposase HTH" evidence="1">
    <location>
        <begin position="10"/>
        <end position="57"/>
    </location>
</feature>
<dbReference type="GO" id="GO:0006303">
    <property type="term" value="P:double-strand break repair via nonhomologous end joining"/>
    <property type="evidence" value="ECO:0007669"/>
    <property type="project" value="TreeGrafter"/>
</dbReference>
<dbReference type="EMBL" id="CAJHJT010000001">
    <property type="protein sequence ID" value="CAD6994021.1"/>
    <property type="molecule type" value="Genomic_DNA"/>
</dbReference>